<sequence>MSYNTTMADLKELYDNLWDASFIHKGQNCGIFPNSITDILVCIGSKDYIVSSFDELVNLDVEGVLLLDILDKTEVQYY</sequence>
<keyword evidence="2" id="KW-1185">Reference proteome</keyword>
<protein>
    <submittedName>
        <fullName evidence="1">16S rRNA processing protein RimM</fullName>
    </submittedName>
</protein>
<evidence type="ECO:0000313" key="1">
    <source>
        <dbReference type="EMBL" id="MCQ9209399.1"/>
    </source>
</evidence>
<evidence type="ECO:0000313" key="2">
    <source>
        <dbReference type="Proteomes" id="UP001059480"/>
    </source>
</evidence>
<comment type="caution">
    <text evidence="1">The sequence shown here is derived from an EMBL/GenBank/DDBJ whole genome shotgun (WGS) entry which is preliminary data.</text>
</comment>
<proteinExistence type="predicted"/>
<reference evidence="1" key="2">
    <citation type="journal article" date="2023" name="Curr. Microbiol.">
        <title>Granulicatella seriolae sp. nov., a Novel Facultative Anaerobe Isolated from Yellowtail Marine Fish.</title>
        <authorList>
            <person name="Lee M."/>
            <person name="Choi Y.J."/>
            <person name="Farooq A."/>
            <person name="Jeong J.B."/>
            <person name="Jung M.Y."/>
        </authorList>
    </citation>
    <scope>NUCLEOTIDE SEQUENCE</scope>
    <source>
        <strain evidence="1">S8</strain>
    </source>
</reference>
<dbReference type="Proteomes" id="UP001059480">
    <property type="component" value="Unassembled WGS sequence"/>
</dbReference>
<name>A0ABT1WLK6_9LACT</name>
<dbReference type="RefSeq" id="WP_256944517.1">
    <property type="nucleotide sequence ID" value="NZ_JANHNZ010000002.1"/>
</dbReference>
<organism evidence="1 2">
    <name type="scientific">Granulicatella seriolae</name>
    <dbReference type="NCBI Taxonomy" id="2967226"/>
    <lineage>
        <taxon>Bacteria</taxon>
        <taxon>Bacillati</taxon>
        <taxon>Bacillota</taxon>
        <taxon>Bacilli</taxon>
        <taxon>Lactobacillales</taxon>
        <taxon>Carnobacteriaceae</taxon>
        <taxon>Granulicatella</taxon>
    </lineage>
</organism>
<reference evidence="1" key="3">
    <citation type="journal article" date="2023" name="Microbiol. Resour. Announc.">
        <title>Draft Genome Sequence of Granulicatella sp. Strain S8, Isolated from a Marine Fish, Seriola quinqueradiata.</title>
        <authorList>
            <person name="Lee M."/>
            <person name="Farooq A."/>
            <person name="Jeong J.B."/>
            <person name="Jung M.Y."/>
        </authorList>
    </citation>
    <scope>NUCLEOTIDE SEQUENCE</scope>
    <source>
        <strain evidence="1">S8</strain>
    </source>
</reference>
<accession>A0ABT1WLK6</accession>
<reference evidence="1" key="1">
    <citation type="submission" date="2022-07" db="EMBL/GenBank/DDBJ databases">
        <authorList>
            <person name="Jung M.-Y."/>
            <person name="Lee M."/>
        </authorList>
    </citation>
    <scope>NUCLEOTIDE SEQUENCE</scope>
    <source>
        <strain evidence="1">S8</strain>
    </source>
</reference>
<gene>
    <name evidence="1" type="ORF">NPA36_02440</name>
</gene>
<dbReference type="EMBL" id="JANHNZ010000002">
    <property type="protein sequence ID" value="MCQ9209399.1"/>
    <property type="molecule type" value="Genomic_DNA"/>
</dbReference>